<name>A0A9J5Y568_SOLCO</name>
<dbReference type="AlphaFoldDB" id="A0A9J5Y568"/>
<dbReference type="Proteomes" id="UP000824120">
    <property type="component" value="Chromosome 7"/>
</dbReference>
<dbReference type="EMBL" id="JACXVP010000007">
    <property type="protein sequence ID" value="KAG5595811.1"/>
    <property type="molecule type" value="Genomic_DNA"/>
</dbReference>
<accession>A0A9J5Y568</accession>
<evidence type="ECO:0000313" key="2">
    <source>
        <dbReference type="Proteomes" id="UP000824120"/>
    </source>
</evidence>
<evidence type="ECO:0000313" key="1">
    <source>
        <dbReference type="EMBL" id="KAG5595811.1"/>
    </source>
</evidence>
<comment type="caution">
    <text evidence="1">The sequence shown here is derived from an EMBL/GenBank/DDBJ whole genome shotgun (WGS) entry which is preliminary data.</text>
</comment>
<keyword evidence="2" id="KW-1185">Reference proteome</keyword>
<sequence>MVFGSTGNAIGRPSSSNALTPIKIDKWEKDVVLSRSKHLHRVEVFKRRNRRTKQLQRIYRDCY</sequence>
<dbReference type="OrthoDB" id="677315at2759"/>
<reference evidence="1 2" key="1">
    <citation type="submission" date="2020-09" db="EMBL/GenBank/DDBJ databases">
        <title>De no assembly of potato wild relative species, Solanum commersonii.</title>
        <authorList>
            <person name="Cho K."/>
        </authorList>
    </citation>
    <scope>NUCLEOTIDE SEQUENCE [LARGE SCALE GENOMIC DNA]</scope>
    <source>
        <strain evidence="1">LZ3.2</strain>
        <tissue evidence="1">Leaf</tissue>
    </source>
</reference>
<organism evidence="1 2">
    <name type="scientific">Solanum commersonii</name>
    <name type="common">Commerson's wild potato</name>
    <name type="synonym">Commerson's nightshade</name>
    <dbReference type="NCBI Taxonomy" id="4109"/>
    <lineage>
        <taxon>Eukaryota</taxon>
        <taxon>Viridiplantae</taxon>
        <taxon>Streptophyta</taxon>
        <taxon>Embryophyta</taxon>
        <taxon>Tracheophyta</taxon>
        <taxon>Spermatophyta</taxon>
        <taxon>Magnoliopsida</taxon>
        <taxon>eudicotyledons</taxon>
        <taxon>Gunneridae</taxon>
        <taxon>Pentapetalae</taxon>
        <taxon>asterids</taxon>
        <taxon>lamiids</taxon>
        <taxon>Solanales</taxon>
        <taxon>Solanaceae</taxon>
        <taxon>Solanoideae</taxon>
        <taxon>Solaneae</taxon>
        <taxon>Solanum</taxon>
    </lineage>
</organism>
<gene>
    <name evidence="1" type="ORF">H5410_037043</name>
</gene>
<protein>
    <submittedName>
        <fullName evidence="1">Uncharacterized protein</fullName>
    </submittedName>
</protein>
<proteinExistence type="predicted"/>